<dbReference type="InterPro" id="IPR002509">
    <property type="entry name" value="NODB_dom"/>
</dbReference>
<dbReference type="Pfam" id="PF01522">
    <property type="entry name" value="Polysacc_deac_1"/>
    <property type="match status" value="1"/>
</dbReference>
<feature type="domain" description="NodB homology" evidence="2">
    <location>
        <begin position="63"/>
        <end position="156"/>
    </location>
</feature>
<evidence type="ECO:0000313" key="3">
    <source>
        <dbReference type="EMBL" id="EFN59331.1"/>
    </source>
</evidence>
<dbReference type="Proteomes" id="UP000008141">
    <property type="component" value="Unassembled WGS sequence"/>
</dbReference>
<dbReference type="RefSeq" id="XP_005851433.1">
    <property type="nucleotide sequence ID" value="XM_005851371.1"/>
</dbReference>
<protein>
    <recommendedName>
        <fullName evidence="2">NodB homology domain-containing protein</fullName>
    </recommendedName>
</protein>
<dbReference type="InterPro" id="IPR011330">
    <property type="entry name" value="Glyco_hydro/deAcase_b/a-brl"/>
</dbReference>
<organism evidence="4">
    <name type="scientific">Chlorella variabilis</name>
    <name type="common">Green alga</name>
    <dbReference type="NCBI Taxonomy" id="554065"/>
    <lineage>
        <taxon>Eukaryota</taxon>
        <taxon>Viridiplantae</taxon>
        <taxon>Chlorophyta</taxon>
        <taxon>core chlorophytes</taxon>
        <taxon>Trebouxiophyceae</taxon>
        <taxon>Chlorellales</taxon>
        <taxon>Chlorellaceae</taxon>
        <taxon>Chlorella clade</taxon>
        <taxon>Chlorella</taxon>
    </lineage>
</organism>
<dbReference type="GO" id="GO:0005975">
    <property type="term" value="P:carbohydrate metabolic process"/>
    <property type="evidence" value="ECO:0007669"/>
    <property type="project" value="InterPro"/>
</dbReference>
<dbReference type="Gene3D" id="3.20.20.370">
    <property type="entry name" value="Glycoside hydrolase/deacetylase"/>
    <property type="match status" value="1"/>
</dbReference>
<name>E1Z4D9_CHLVA</name>
<dbReference type="GO" id="GO:0016810">
    <property type="term" value="F:hydrolase activity, acting on carbon-nitrogen (but not peptide) bonds"/>
    <property type="evidence" value="ECO:0007669"/>
    <property type="project" value="InterPro"/>
</dbReference>
<reference evidence="3 4" key="1">
    <citation type="journal article" date="2010" name="Plant Cell">
        <title>The Chlorella variabilis NC64A genome reveals adaptation to photosymbiosis, coevolution with viruses, and cryptic sex.</title>
        <authorList>
            <person name="Blanc G."/>
            <person name="Duncan G."/>
            <person name="Agarkova I."/>
            <person name="Borodovsky M."/>
            <person name="Gurnon J."/>
            <person name="Kuo A."/>
            <person name="Lindquist E."/>
            <person name="Lucas S."/>
            <person name="Pangilinan J."/>
            <person name="Polle J."/>
            <person name="Salamov A."/>
            <person name="Terry A."/>
            <person name="Yamada T."/>
            <person name="Dunigan D.D."/>
            <person name="Grigoriev I.V."/>
            <person name="Claverie J.M."/>
            <person name="Van Etten J.L."/>
        </authorList>
    </citation>
    <scope>NUCLEOTIDE SEQUENCE [LARGE SCALE GENOMIC DNA]</scope>
    <source>
        <strain evidence="3 4">NC64A</strain>
    </source>
</reference>
<feature type="signal peptide" evidence="1">
    <location>
        <begin position="1"/>
        <end position="29"/>
    </location>
</feature>
<evidence type="ECO:0000313" key="4">
    <source>
        <dbReference type="Proteomes" id="UP000008141"/>
    </source>
</evidence>
<dbReference type="InterPro" id="IPR052740">
    <property type="entry name" value="CE4"/>
</dbReference>
<dbReference type="EMBL" id="GL433836">
    <property type="protein sequence ID" value="EFN59331.1"/>
    <property type="molecule type" value="Genomic_DNA"/>
</dbReference>
<keyword evidence="1" id="KW-0732">Signal</keyword>
<dbReference type="GeneID" id="17358462"/>
<dbReference type="OrthoDB" id="508839at2759"/>
<evidence type="ECO:0000259" key="2">
    <source>
        <dbReference type="Pfam" id="PF01522"/>
    </source>
</evidence>
<evidence type="ECO:0000256" key="1">
    <source>
        <dbReference type="SAM" id="SignalP"/>
    </source>
</evidence>
<dbReference type="InParanoid" id="E1Z4D9"/>
<sequence>MGRCAALAMGRCAALGLLLLALHFCAAQGKNPVVRPHDDEVSQESTKLVLKIADARQNPNGCKLPLTWFACTSPACSFECGYARGLHKRGHEIATHTVTHAGLRWFERDGIEEEIGGARDDIVKCGIPAEDVVGFRTPYLADKPEVRETLYEDGFRFDSTIGVAGGADKLWPATMEDGVPFDCGHSSNDCDSSESHPGMWQIPLYVAKSGNLMDYCTVEGDGSAKPGCSAYKKLMETFDEAYNGNRAPVSIGVHKPYLQKKQFHKDLGEFFDYALGHQDVWFVTHSQLLDWMEAPVPASQMKEFMARYVCP</sequence>
<accession>E1Z4D9</accession>
<gene>
    <name evidence="3" type="ORF">CHLNCDRAFT_56687</name>
</gene>
<keyword evidence="4" id="KW-1185">Reference proteome</keyword>
<dbReference type="PANTHER" id="PTHR45985">
    <property type="match status" value="1"/>
</dbReference>
<proteinExistence type="predicted"/>
<dbReference type="CDD" id="cd10919">
    <property type="entry name" value="CE4_CDA_like"/>
    <property type="match status" value="1"/>
</dbReference>
<dbReference type="AlphaFoldDB" id="E1Z4D9"/>
<dbReference type="KEGG" id="cvr:CHLNCDRAFT_56687"/>
<dbReference type="PANTHER" id="PTHR45985:SF3">
    <property type="entry name" value="CHITIN DEACETYLASE-LIKE 4"/>
    <property type="match status" value="1"/>
</dbReference>
<dbReference type="SUPFAM" id="SSF88713">
    <property type="entry name" value="Glycoside hydrolase/deacetylase"/>
    <property type="match status" value="1"/>
</dbReference>
<feature type="chain" id="PRO_5003155961" description="NodB homology domain-containing protein" evidence="1">
    <location>
        <begin position="30"/>
        <end position="311"/>
    </location>
</feature>